<dbReference type="Pfam" id="PF00112">
    <property type="entry name" value="Peptidase_C1"/>
    <property type="match status" value="1"/>
</dbReference>
<keyword evidence="2" id="KW-0645">Protease</keyword>
<keyword evidence="4" id="KW-0788">Thiol protease</keyword>
<evidence type="ECO:0000256" key="5">
    <source>
        <dbReference type="ARBA" id="ARBA00023145"/>
    </source>
</evidence>
<feature type="signal peptide" evidence="7">
    <location>
        <begin position="1"/>
        <end position="19"/>
    </location>
</feature>
<dbReference type="PROSITE" id="PS00640">
    <property type="entry name" value="THIOL_PROTEASE_ASN"/>
    <property type="match status" value="1"/>
</dbReference>
<feature type="domain" description="Peptidase C1A papain C-terminal" evidence="8">
    <location>
        <begin position="327"/>
        <end position="541"/>
    </location>
</feature>
<evidence type="ECO:0000259" key="9">
    <source>
        <dbReference type="SMART" id="SM00848"/>
    </source>
</evidence>
<protein>
    <submittedName>
        <fullName evidence="10">Uncharacterized protein</fullName>
    </submittedName>
</protein>
<dbReference type="GO" id="GO:0008234">
    <property type="term" value="F:cysteine-type peptidase activity"/>
    <property type="evidence" value="ECO:0007669"/>
    <property type="project" value="UniProtKB-KW"/>
</dbReference>
<sequence>MAYLPAVFILFLSAHRCLSYSLDNSDSLEDEGIRWPAEYHLKGEELNLKTGMKAPFEIWSSKSLNRYRRDYYDGVEKKYYYGVSGEENCTVYYMFPMSDEESINTIICVEQSNYDDDQEFLQHLPKGNYTGIAKFEDKEVQKWDFKEESDGQRMEVSAYTYKVEDEDVPVQITVKVYDLDKGRLESHTVTNYYGFSSEVDETDLDVEWGPAMCDDEETFWAKHHIGKLSPARKHHVDLAFRRFTTQHKKVYGEDEHEMRKSIFHENWKQVVEHNNKNLGYKLELNKYADWTDEEFAVLTGLRPSDRDFGAVPFPHTDKEVEAIVQDLPEEFDLRMEGVITSVKNQGSCGSCWAFCTVAAVEGALALRNGGRNLDLSEQALVDCAWGFDAQGCDGGAPNGGMKYVLEHGVPTEMEYGPYMAKNGFCEAYNMSKVFHINGFGQVTPRNANAMKVVLNKYGPAVVGVHAGTPMKFYSSGIFYDVTCEGRRQNHGVTLVGYGIRDGEMYWIVKNSWGEDWGEDGYILISANNNNCLLMDTAFYPIA</sequence>
<evidence type="ECO:0000256" key="1">
    <source>
        <dbReference type="ARBA" id="ARBA00008455"/>
    </source>
</evidence>
<dbReference type="InterPro" id="IPR038765">
    <property type="entry name" value="Papain-like_cys_pep_sf"/>
</dbReference>
<keyword evidence="6" id="KW-1015">Disulfide bond</keyword>
<dbReference type="PRINTS" id="PR00705">
    <property type="entry name" value="PAPAIN"/>
</dbReference>
<evidence type="ECO:0000256" key="6">
    <source>
        <dbReference type="ARBA" id="ARBA00023157"/>
    </source>
</evidence>
<dbReference type="InterPro" id="IPR000169">
    <property type="entry name" value="Pept_cys_AS"/>
</dbReference>
<keyword evidence="11" id="KW-1185">Reference proteome</keyword>
<evidence type="ECO:0000259" key="8">
    <source>
        <dbReference type="SMART" id="SM00645"/>
    </source>
</evidence>
<dbReference type="FunFam" id="3.90.70.10:FF:000332">
    <property type="entry name" value="Cathepsin L1"/>
    <property type="match status" value="1"/>
</dbReference>
<dbReference type="CDD" id="cd02248">
    <property type="entry name" value="Peptidase_C1A"/>
    <property type="match status" value="1"/>
</dbReference>
<reference evidence="10" key="1">
    <citation type="journal article" date="2016" name="Insect Biochem. Mol. Biol.">
        <title>Multifaceted biological insights from a draft genome sequence of the tobacco hornworm moth, Manduca sexta.</title>
        <authorList>
            <person name="Kanost M.R."/>
            <person name="Arrese E.L."/>
            <person name="Cao X."/>
            <person name="Chen Y.R."/>
            <person name="Chellapilla S."/>
            <person name="Goldsmith M.R."/>
            <person name="Grosse-Wilde E."/>
            <person name="Heckel D.G."/>
            <person name="Herndon N."/>
            <person name="Jiang H."/>
            <person name="Papanicolaou A."/>
            <person name="Qu J."/>
            <person name="Soulages J.L."/>
            <person name="Vogel H."/>
            <person name="Walters J."/>
            <person name="Waterhouse R.M."/>
            <person name="Ahn S.J."/>
            <person name="Almeida F.C."/>
            <person name="An C."/>
            <person name="Aqrawi P."/>
            <person name="Bretschneider A."/>
            <person name="Bryant W.B."/>
            <person name="Bucks S."/>
            <person name="Chao H."/>
            <person name="Chevignon G."/>
            <person name="Christen J.M."/>
            <person name="Clarke D.F."/>
            <person name="Dittmer N.T."/>
            <person name="Ferguson L.C.F."/>
            <person name="Garavelou S."/>
            <person name="Gordon K.H.J."/>
            <person name="Gunaratna R.T."/>
            <person name="Han Y."/>
            <person name="Hauser F."/>
            <person name="He Y."/>
            <person name="Heidel-Fischer H."/>
            <person name="Hirsh A."/>
            <person name="Hu Y."/>
            <person name="Jiang H."/>
            <person name="Kalra D."/>
            <person name="Klinner C."/>
            <person name="Konig C."/>
            <person name="Kovar C."/>
            <person name="Kroll A.R."/>
            <person name="Kuwar S.S."/>
            <person name="Lee S.L."/>
            <person name="Lehman R."/>
            <person name="Li K."/>
            <person name="Li Z."/>
            <person name="Liang H."/>
            <person name="Lovelace S."/>
            <person name="Lu Z."/>
            <person name="Mansfield J.H."/>
            <person name="McCulloch K.J."/>
            <person name="Mathew T."/>
            <person name="Morton B."/>
            <person name="Muzny D.M."/>
            <person name="Neunemann D."/>
            <person name="Ongeri F."/>
            <person name="Pauchet Y."/>
            <person name="Pu L.L."/>
            <person name="Pyrousis I."/>
            <person name="Rao X.J."/>
            <person name="Redding A."/>
            <person name="Roesel C."/>
            <person name="Sanchez-Gracia A."/>
            <person name="Schaack S."/>
            <person name="Shukla A."/>
            <person name="Tetreau G."/>
            <person name="Wang Y."/>
            <person name="Xiong G.H."/>
            <person name="Traut W."/>
            <person name="Walsh T.K."/>
            <person name="Worley K.C."/>
            <person name="Wu D."/>
            <person name="Wu W."/>
            <person name="Wu Y.Q."/>
            <person name="Zhang X."/>
            <person name="Zou Z."/>
            <person name="Zucker H."/>
            <person name="Briscoe A.D."/>
            <person name="Burmester T."/>
            <person name="Clem R.J."/>
            <person name="Feyereisen R."/>
            <person name="Grimmelikhuijzen C.J.P."/>
            <person name="Hamodrakas S.J."/>
            <person name="Hansson B.S."/>
            <person name="Huguet E."/>
            <person name="Jermiin L.S."/>
            <person name="Lan Q."/>
            <person name="Lehman H.K."/>
            <person name="Lorenzen M."/>
            <person name="Merzendorfer H."/>
            <person name="Michalopoulos I."/>
            <person name="Morton D.B."/>
            <person name="Muthukrishnan S."/>
            <person name="Oakeshott J.G."/>
            <person name="Palmer W."/>
            <person name="Park Y."/>
            <person name="Passarelli A.L."/>
            <person name="Rozas J."/>
            <person name="Schwartz L.M."/>
            <person name="Smith W."/>
            <person name="Southgate A."/>
            <person name="Vilcinskas A."/>
            <person name="Vogt R."/>
            <person name="Wang P."/>
            <person name="Werren J."/>
            <person name="Yu X.Q."/>
            <person name="Zhou J.J."/>
            <person name="Brown S.J."/>
            <person name="Scherer S.E."/>
            <person name="Richards S."/>
            <person name="Blissard G.W."/>
        </authorList>
    </citation>
    <scope>NUCLEOTIDE SEQUENCE</scope>
</reference>
<gene>
    <name evidence="10" type="ORF">O3G_MSEX007260</name>
</gene>
<dbReference type="Gene3D" id="3.90.70.10">
    <property type="entry name" value="Cysteine proteinases"/>
    <property type="match status" value="1"/>
</dbReference>
<dbReference type="PROSITE" id="PS00139">
    <property type="entry name" value="THIOL_PROTEASE_CYS"/>
    <property type="match status" value="1"/>
</dbReference>
<keyword evidence="3" id="KW-0378">Hydrolase</keyword>
<organism evidence="10 11">
    <name type="scientific">Manduca sexta</name>
    <name type="common">Tobacco hawkmoth</name>
    <name type="synonym">Tobacco hornworm</name>
    <dbReference type="NCBI Taxonomy" id="7130"/>
    <lineage>
        <taxon>Eukaryota</taxon>
        <taxon>Metazoa</taxon>
        <taxon>Ecdysozoa</taxon>
        <taxon>Arthropoda</taxon>
        <taxon>Hexapoda</taxon>
        <taxon>Insecta</taxon>
        <taxon>Pterygota</taxon>
        <taxon>Neoptera</taxon>
        <taxon>Endopterygota</taxon>
        <taxon>Lepidoptera</taxon>
        <taxon>Glossata</taxon>
        <taxon>Ditrysia</taxon>
        <taxon>Bombycoidea</taxon>
        <taxon>Sphingidae</taxon>
        <taxon>Sphinginae</taxon>
        <taxon>Sphingini</taxon>
        <taxon>Manduca</taxon>
    </lineage>
</organism>
<dbReference type="Proteomes" id="UP000791440">
    <property type="component" value="Unassembled WGS sequence"/>
</dbReference>
<dbReference type="InterPro" id="IPR013128">
    <property type="entry name" value="Peptidase_C1A"/>
</dbReference>
<keyword evidence="7" id="KW-0732">Signal</keyword>
<dbReference type="EMBL" id="JH668411">
    <property type="protein sequence ID" value="KAG6451663.1"/>
    <property type="molecule type" value="Genomic_DNA"/>
</dbReference>
<accession>A0A921Z5H3</accession>
<dbReference type="SMART" id="SM00645">
    <property type="entry name" value="Pept_C1"/>
    <property type="match status" value="1"/>
</dbReference>
<dbReference type="AlphaFoldDB" id="A0A921Z5H3"/>
<keyword evidence="5" id="KW-0865">Zymogen</keyword>
<reference evidence="10" key="2">
    <citation type="submission" date="2020-12" db="EMBL/GenBank/DDBJ databases">
        <authorList>
            <person name="Kanost M."/>
        </authorList>
    </citation>
    <scope>NUCLEOTIDE SEQUENCE</scope>
</reference>
<dbReference type="Pfam" id="PF08246">
    <property type="entry name" value="Inhibitor_I29"/>
    <property type="match status" value="1"/>
</dbReference>
<dbReference type="EMBL" id="JH668411">
    <property type="protein sequence ID" value="KAG6451664.1"/>
    <property type="molecule type" value="Genomic_DNA"/>
</dbReference>
<dbReference type="PANTHER" id="PTHR12411">
    <property type="entry name" value="CYSTEINE PROTEASE FAMILY C1-RELATED"/>
    <property type="match status" value="1"/>
</dbReference>
<evidence type="ECO:0000256" key="2">
    <source>
        <dbReference type="ARBA" id="ARBA00022670"/>
    </source>
</evidence>
<dbReference type="SMART" id="SM00848">
    <property type="entry name" value="Inhibitor_I29"/>
    <property type="match status" value="1"/>
</dbReference>
<evidence type="ECO:0000256" key="4">
    <source>
        <dbReference type="ARBA" id="ARBA00022807"/>
    </source>
</evidence>
<dbReference type="GO" id="GO:0006508">
    <property type="term" value="P:proteolysis"/>
    <property type="evidence" value="ECO:0007669"/>
    <property type="project" value="UniProtKB-KW"/>
</dbReference>
<dbReference type="InterPro" id="IPR000668">
    <property type="entry name" value="Peptidase_C1A_C"/>
</dbReference>
<dbReference type="InterPro" id="IPR025661">
    <property type="entry name" value="Pept_asp_AS"/>
</dbReference>
<dbReference type="SUPFAM" id="SSF54001">
    <property type="entry name" value="Cysteine proteinases"/>
    <property type="match status" value="1"/>
</dbReference>
<comment type="caution">
    <text evidence="10">The sequence shown here is derived from an EMBL/GenBank/DDBJ whole genome shotgun (WGS) entry which is preliminary data.</text>
</comment>
<dbReference type="InterPro" id="IPR039417">
    <property type="entry name" value="Peptidase_C1A_papain-like"/>
</dbReference>
<evidence type="ECO:0000256" key="3">
    <source>
        <dbReference type="ARBA" id="ARBA00022801"/>
    </source>
</evidence>
<feature type="chain" id="PRO_5038276448" evidence="7">
    <location>
        <begin position="20"/>
        <end position="542"/>
    </location>
</feature>
<proteinExistence type="inferred from homology"/>
<feature type="domain" description="Cathepsin propeptide inhibitor" evidence="9">
    <location>
        <begin position="240"/>
        <end position="295"/>
    </location>
</feature>
<name>A0A921Z5H3_MANSE</name>
<dbReference type="InterPro" id="IPR013201">
    <property type="entry name" value="Prot_inhib_I29"/>
</dbReference>
<comment type="similarity">
    <text evidence="1">Belongs to the peptidase C1 family.</text>
</comment>
<evidence type="ECO:0000313" key="10">
    <source>
        <dbReference type="EMBL" id="KAG6451664.1"/>
    </source>
</evidence>
<evidence type="ECO:0000313" key="11">
    <source>
        <dbReference type="Proteomes" id="UP000791440"/>
    </source>
</evidence>
<evidence type="ECO:0000256" key="7">
    <source>
        <dbReference type="SAM" id="SignalP"/>
    </source>
</evidence>